<evidence type="ECO:0000256" key="1">
    <source>
        <dbReference type="SAM" id="MobiDB-lite"/>
    </source>
</evidence>
<dbReference type="EMBL" id="BK032723">
    <property type="protein sequence ID" value="DAF56873.1"/>
    <property type="molecule type" value="Genomic_DNA"/>
</dbReference>
<protein>
    <submittedName>
        <fullName evidence="2">Uncharacterized protein</fullName>
    </submittedName>
</protein>
<organism evidence="2">
    <name type="scientific">Siphoviridae sp. cteEJ17</name>
    <dbReference type="NCBI Taxonomy" id="2827904"/>
    <lineage>
        <taxon>Viruses</taxon>
        <taxon>Duplodnaviria</taxon>
        <taxon>Heunggongvirae</taxon>
        <taxon>Uroviricota</taxon>
        <taxon>Caudoviricetes</taxon>
    </lineage>
</organism>
<name>A0A8S5T0T4_9CAUD</name>
<proteinExistence type="predicted"/>
<feature type="region of interest" description="Disordered" evidence="1">
    <location>
        <begin position="33"/>
        <end position="55"/>
    </location>
</feature>
<dbReference type="InterPro" id="IPR047907">
    <property type="entry name" value="CD1375-like"/>
</dbReference>
<reference evidence="2" key="1">
    <citation type="journal article" date="2021" name="Proc. Natl. Acad. Sci. U.S.A.">
        <title>A Catalog of Tens of Thousands of Viruses from Human Metagenomes Reveals Hidden Associations with Chronic Diseases.</title>
        <authorList>
            <person name="Tisza M.J."/>
            <person name="Buck C.B."/>
        </authorList>
    </citation>
    <scope>NUCLEOTIDE SEQUENCE</scope>
    <source>
        <strain evidence="2">CteEJ17</strain>
    </source>
</reference>
<accession>A0A8S5T0T4</accession>
<sequence>MMAMLWAQEIINGRKTYEQVPRLLKKEVRRILIDSGLDDPEGEPEEEPKKEAEEE</sequence>
<feature type="compositionally biased region" description="Acidic residues" evidence="1">
    <location>
        <begin position="36"/>
        <end position="46"/>
    </location>
</feature>
<evidence type="ECO:0000313" key="2">
    <source>
        <dbReference type="EMBL" id="DAF56873.1"/>
    </source>
</evidence>
<dbReference type="NCBIfam" id="NF040910">
    <property type="entry name" value="CD1375_fam"/>
    <property type="match status" value="1"/>
</dbReference>